<keyword evidence="1" id="KW-1133">Transmembrane helix</keyword>
<dbReference type="RefSeq" id="WP_021331390.1">
    <property type="nucleotide sequence ID" value="NZ_AUZJ01000064.1"/>
</dbReference>
<accession>U1FIU9</accession>
<dbReference type="STRING" id="1125725.HMPREF1325_1068"/>
<keyword evidence="1" id="KW-0472">Membrane</keyword>
<dbReference type="Gene3D" id="3.40.50.12580">
    <property type="match status" value="1"/>
</dbReference>
<keyword evidence="2" id="KW-0808">Transferase</keyword>
<dbReference type="EMBL" id="AVQI01000008">
    <property type="protein sequence ID" value="ERK04947.1"/>
    <property type="molecule type" value="Genomic_DNA"/>
</dbReference>
<dbReference type="eggNOG" id="COG1887">
    <property type="taxonomic scope" value="Bacteria"/>
</dbReference>
<dbReference type="SUPFAM" id="SSF53756">
    <property type="entry name" value="UDP-Glycosyltransferase/glycogen phosphorylase"/>
    <property type="match status" value="1"/>
</dbReference>
<reference evidence="4 5" key="1">
    <citation type="submission" date="2013-08" db="EMBL/GenBank/DDBJ databases">
        <authorList>
            <person name="Durkin A.S."/>
            <person name="Haft D.R."/>
            <person name="McCorrison J."/>
            <person name="Torralba M."/>
            <person name="Gillis M."/>
            <person name="Haft D.H."/>
            <person name="Methe B."/>
            <person name="Sutton G."/>
            <person name="Nelson K.E."/>
        </authorList>
    </citation>
    <scope>NUCLEOTIDE SEQUENCE [LARGE SCALE GENOMIC DNA]</scope>
    <source>
        <strain evidence="3 5">ATCC 35536</strain>
        <strain evidence="2 4">VPI DR56BR1116</strain>
    </source>
</reference>
<protein>
    <submittedName>
        <fullName evidence="2">CDP-glycerol:poly(Glycerophosphate) glycerophosphotransferase domain protein</fullName>
    </submittedName>
</protein>
<keyword evidence="1" id="KW-0812">Transmembrane</keyword>
<organism evidence="2 4">
    <name type="scientific">Treponema socranskii subsp. socranskii VPI DR56BR1116 = ATCC 35536</name>
    <dbReference type="NCBI Taxonomy" id="1125725"/>
    <lineage>
        <taxon>Bacteria</taxon>
        <taxon>Pseudomonadati</taxon>
        <taxon>Spirochaetota</taxon>
        <taxon>Spirochaetia</taxon>
        <taxon>Spirochaetales</taxon>
        <taxon>Treponemataceae</taxon>
        <taxon>Treponema</taxon>
    </lineage>
</organism>
<dbReference type="PATRIC" id="fig|1125725.3.peg.2369"/>
<evidence type="ECO:0000313" key="5">
    <source>
        <dbReference type="Proteomes" id="UP000016646"/>
    </source>
</evidence>
<name>U1FIU9_TRESO</name>
<gene>
    <name evidence="3" type="ORF">HMPREF0860_1206</name>
    <name evidence="2" type="ORF">HMPREF1325_1068</name>
</gene>
<dbReference type="GO" id="GO:0047355">
    <property type="term" value="F:CDP-glycerol glycerophosphotransferase activity"/>
    <property type="evidence" value="ECO:0007669"/>
    <property type="project" value="InterPro"/>
</dbReference>
<dbReference type="AlphaFoldDB" id="U1FIU9"/>
<proteinExistence type="predicted"/>
<sequence length="418" mass="47298">MQTTLFLYIDPGTGSMLFSILIGAAATLFFLGKAALLKLKLFFSGKRGKGVQTADASYKQYVVYCEGKQYWNVFKPVADEFEKRRLPLVYYTSAEDDPVFEQQYQFVKAEYIGEGNAAFARLNLLSAGIVLMTTPGLNVYQLKRSKNVGHYSHVLHMPNDATTYRLFGLDYFDSVLLTGDYQKADIRTLEAQRGIAKKELATVGCTYLDVLAQKIKAIPEEEHHVFTVLVSPSWGDVGVLKKYGERLLDPLAATGWRIIVRPHPQSKKSEADMLDRLEKRYKDSKNVEWDYNRDNIYAMKKADIMISDFSGIIFDYAFLCDKPVMYVNADIDLRPYDAYDLQKELWQFAMLKKIGIKLEEADFPAIKDVIQNASDSPSLAAARREAKETAWMYEGKAGANIADFMIETVNALKLKAAV</sequence>
<evidence type="ECO:0000313" key="2">
    <source>
        <dbReference type="EMBL" id="ERF59658.1"/>
    </source>
</evidence>
<dbReference type="InterPro" id="IPR043148">
    <property type="entry name" value="TagF_C"/>
</dbReference>
<dbReference type="GO" id="GO:0016020">
    <property type="term" value="C:membrane"/>
    <property type="evidence" value="ECO:0007669"/>
    <property type="project" value="InterPro"/>
</dbReference>
<dbReference type="Pfam" id="PF04464">
    <property type="entry name" value="Glyphos_transf"/>
    <property type="match status" value="1"/>
</dbReference>
<evidence type="ECO:0000313" key="3">
    <source>
        <dbReference type="EMBL" id="ERK04947.1"/>
    </source>
</evidence>
<evidence type="ECO:0000256" key="1">
    <source>
        <dbReference type="SAM" id="Phobius"/>
    </source>
</evidence>
<feature type="transmembrane region" description="Helical" evidence="1">
    <location>
        <begin position="16"/>
        <end position="37"/>
    </location>
</feature>
<dbReference type="InterPro" id="IPR007554">
    <property type="entry name" value="Glycerophosphate_synth"/>
</dbReference>
<dbReference type="Proteomes" id="UP000016412">
    <property type="component" value="Unassembled WGS sequence"/>
</dbReference>
<keyword evidence="5" id="KW-1185">Reference proteome</keyword>
<comment type="caution">
    <text evidence="2">The sequence shown here is derived from an EMBL/GenBank/DDBJ whole genome shotgun (WGS) entry which is preliminary data.</text>
</comment>
<dbReference type="Proteomes" id="UP000016646">
    <property type="component" value="Unassembled WGS sequence"/>
</dbReference>
<dbReference type="EMBL" id="AUZJ01000064">
    <property type="protein sequence ID" value="ERF59658.1"/>
    <property type="molecule type" value="Genomic_DNA"/>
</dbReference>
<evidence type="ECO:0000313" key="4">
    <source>
        <dbReference type="Proteomes" id="UP000016412"/>
    </source>
</evidence>